<protein>
    <submittedName>
        <fullName evidence="3">Uncharacterized protein</fullName>
    </submittedName>
</protein>
<feature type="region of interest" description="Disordered" evidence="2">
    <location>
        <begin position="1"/>
        <end position="98"/>
    </location>
</feature>
<feature type="region of interest" description="Disordered" evidence="2">
    <location>
        <begin position="448"/>
        <end position="516"/>
    </location>
</feature>
<keyword evidence="4" id="KW-1185">Reference proteome</keyword>
<dbReference type="EMBL" id="JQFZ01000250">
    <property type="protein sequence ID" value="KGO53535.1"/>
    <property type="molecule type" value="Genomic_DNA"/>
</dbReference>
<feature type="coiled-coil region" evidence="1">
    <location>
        <begin position="234"/>
        <end position="261"/>
    </location>
</feature>
<organism evidence="3 4">
    <name type="scientific">Penicillium expansum</name>
    <name type="common">Blue mold rot fungus</name>
    <dbReference type="NCBI Taxonomy" id="27334"/>
    <lineage>
        <taxon>Eukaryota</taxon>
        <taxon>Fungi</taxon>
        <taxon>Dikarya</taxon>
        <taxon>Ascomycota</taxon>
        <taxon>Pezizomycotina</taxon>
        <taxon>Eurotiomycetes</taxon>
        <taxon>Eurotiomycetidae</taxon>
        <taxon>Eurotiales</taxon>
        <taxon>Aspergillaceae</taxon>
        <taxon>Penicillium</taxon>
    </lineage>
</organism>
<feature type="region of interest" description="Disordered" evidence="2">
    <location>
        <begin position="613"/>
        <end position="642"/>
    </location>
</feature>
<evidence type="ECO:0000313" key="3">
    <source>
        <dbReference type="EMBL" id="KGO53535.1"/>
    </source>
</evidence>
<evidence type="ECO:0000313" key="4">
    <source>
        <dbReference type="Proteomes" id="UP000030143"/>
    </source>
</evidence>
<accession>A0A0A2JML8</accession>
<feature type="compositionally biased region" description="Basic and acidic residues" evidence="2">
    <location>
        <begin position="1"/>
        <end position="10"/>
    </location>
</feature>
<evidence type="ECO:0000256" key="2">
    <source>
        <dbReference type="SAM" id="MobiDB-lite"/>
    </source>
</evidence>
<gene>
    <name evidence="3" type="ORF">PEX2_061430</name>
</gene>
<keyword evidence="1" id="KW-0175">Coiled coil</keyword>
<dbReference type="GeneID" id="27678834"/>
<feature type="compositionally biased region" description="Polar residues" evidence="2">
    <location>
        <begin position="81"/>
        <end position="98"/>
    </location>
</feature>
<proteinExistence type="predicted"/>
<dbReference type="VEuPathDB" id="FungiDB:PEXP_067980"/>
<dbReference type="STRING" id="27334.A0A0A2JML8"/>
<feature type="compositionally biased region" description="Acidic residues" evidence="2">
    <location>
        <begin position="616"/>
        <end position="627"/>
    </location>
</feature>
<dbReference type="AlphaFoldDB" id="A0A0A2JML8"/>
<sequence>MSGMRLRDSIRAPLRYGEDEDETPSRTSLRPGYDDSLDDPLELGESGRPRPQKRRKPNTVPFNPDLPPAAFPSLSRPHPSRASTNSAQNHSVGDNQQNAQTSEVVLPLRNVGSMPTVPSPPSGIQRVPMDQLDNYVASNNMDNPMYARNVNMARMTRVDTPPPGSEDMVTSPDSDDDPLPDATQVLLDAIPNPKWGDLHKAMQVEIVENTMKYHSWRRVCDLLGLGPDEREQLMQCISIRNKQIERENKRLEQMRHKQRKVLMRIDNSDLKHFKPPPQLVLKRIARETNRNLLLTKYTDLLMCQAHDVLKARQYLHQHGLPRRYAGDWGDSLVVLRESEEDSHEPDIFEWKDNLRFSPSPNEIETPLNPFMDPISSAKSAFIQSIGMNGTMNPIDLVRRNTDPGPMMDWGKYYERKPDSSWDTTKPRLGGLVRVNVGPHNAAQIKQCEEAGVRPEGSSSQIQVPTMPESPPSDFPQETPSKPPRNGSLTEPVFRKPARPFSRLLTGNRSSVGFNPSESHLKYQRSMQQARLEKIDAEAEVMRRQYNYQPTLRVNGVGVGISPTHGNLQTFPLTKLVEKDLPSNFFARAYRGMTAMNVDRLMDEFVCYEPIAMNEQSEPEQPEDEQPDEQPSSTDISSITEISMDDVMLVPTDGCSSSE</sequence>
<dbReference type="HOGENOM" id="CLU_418021_0_0_1"/>
<reference evidence="3 4" key="1">
    <citation type="journal article" date="2015" name="Mol. Plant Microbe Interact.">
        <title>Genome, transcriptome, and functional analyses of Penicillium expansum provide new insights into secondary metabolism and pathogenicity.</title>
        <authorList>
            <person name="Ballester A.R."/>
            <person name="Marcet-Houben M."/>
            <person name="Levin E."/>
            <person name="Sela N."/>
            <person name="Selma-Lazaro C."/>
            <person name="Carmona L."/>
            <person name="Wisniewski M."/>
            <person name="Droby S."/>
            <person name="Gonzalez-Candelas L."/>
            <person name="Gabaldon T."/>
        </authorList>
    </citation>
    <scope>NUCLEOTIDE SEQUENCE [LARGE SCALE GENOMIC DNA]</scope>
    <source>
        <strain evidence="3 4">MD-8</strain>
    </source>
</reference>
<dbReference type="RefSeq" id="XP_016596137.1">
    <property type="nucleotide sequence ID" value="XM_016743414.1"/>
</dbReference>
<feature type="compositionally biased region" description="Polar residues" evidence="2">
    <location>
        <begin position="504"/>
        <end position="516"/>
    </location>
</feature>
<feature type="compositionally biased region" description="Low complexity" evidence="2">
    <location>
        <begin position="628"/>
        <end position="642"/>
    </location>
</feature>
<comment type="caution">
    <text evidence="3">The sequence shown here is derived from an EMBL/GenBank/DDBJ whole genome shotgun (WGS) entry which is preliminary data.</text>
</comment>
<dbReference type="Proteomes" id="UP000030143">
    <property type="component" value="Unassembled WGS sequence"/>
</dbReference>
<evidence type="ECO:0000256" key="1">
    <source>
        <dbReference type="SAM" id="Coils"/>
    </source>
</evidence>
<dbReference type="OrthoDB" id="5378502at2759"/>
<dbReference type="PhylomeDB" id="A0A0A2JML8"/>
<name>A0A0A2JML8_PENEN</name>